<evidence type="ECO:0000313" key="2">
    <source>
        <dbReference type="EMBL" id="SDM42611.1"/>
    </source>
</evidence>
<protein>
    <submittedName>
        <fullName evidence="2">Transcriptional regulator of arginine metabolism</fullName>
    </submittedName>
</protein>
<dbReference type="Pfam" id="PF01316">
    <property type="entry name" value="Arg_repressor"/>
    <property type="match status" value="1"/>
</dbReference>
<dbReference type="InterPro" id="IPR020900">
    <property type="entry name" value="Arg_repress_DNA-bd"/>
</dbReference>
<gene>
    <name evidence="2" type="ORF">SAMN05216244_2433</name>
</gene>
<dbReference type="AlphaFoldDB" id="A0A1G9T4K1"/>
<dbReference type="InterPro" id="IPR001669">
    <property type="entry name" value="Arg_repress"/>
</dbReference>
<dbReference type="InterPro" id="IPR036388">
    <property type="entry name" value="WH-like_DNA-bd_sf"/>
</dbReference>
<dbReference type="EMBL" id="FNHF01000003">
    <property type="protein sequence ID" value="SDM42611.1"/>
    <property type="molecule type" value="Genomic_DNA"/>
</dbReference>
<dbReference type="PANTHER" id="PTHR34471">
    <property type="entry name" value="ARGININE REPRESSOR"/>
    <property type="match status" value="1"/>
</dbReference>
<name>A0A1G9T4K1_9BACI</name>
<organism evidence="2 3">
    <name type="scientific">Sediminibacillus halophilus</name>
    <dbReference type="NCBI Taxonomy" id="482461"/>
    <lineage>
        <taxon>Bacteria</taxon>
        <taxon>Bacillati</taxon>
        <taxon>Bacillota</taxon>
        <taxon>Bacilli</taxon>
        <taxon>Bacillales</taxon>
        <taxon>Bacillaceae</taxon>
        <taxon>Sediminibacillus</taxon>
    </lineage>
</organism>
<evidence type="ECO:0000259" key="1">
    <source>
        <dbReference type="Pfam" id="PF01316"/>
    </source>
</evidence>
<dbReference type="GO" id="GO:0034618">
    <property type="term" value="F:arginine binding"/>
    <property type="evidence" value="ECO:0007669"/>
    <property type="project" value="InterPro"/>
</dbReference>
<proteinExistence type="predicted"/>
<reference evidence="3" key="1">
    <citation type="submission" date="2016-10" db="EMBL/GenBank/DDBJ databases">
        <authorList>
            <person name="Varghese N."/>
            <person name="Submissions S."/>
        </authorList>
    </citation>
    <scope>NUCLEOTIDE SEQUENCE [LARGE SCALE GENOMIC DNA]</scope>
    <source>
        <strain evidence="3">CGMCC 1.6199</strain>
    </source>
</reference>
<dbReference type="InterPro" id="IPR036251">
    <property type="entry name" value="Arg_repress_C_sf"/>
</dbReference>
<dbReference type="RefSeq" id="WP_074599356.1">
    <property type="nucleotide sequence ID" value="NZ_FNHF01000003.1"/>
</dbReference>
<dbReference type="GO" id="GO:0006525">
    <property type="term" value="P:arginine metabolic process"/>
    <property type="evidence" value="ECO:0007669"/>
    <property type="project" value="InterPro"/>
</dbReference>
<accession>A0A1G9T4K1</accession>
<feature type="domain" description="Arginine repressor DNA-binding" evidence="1">
    <location>
        <begin position="15"/>
        <end position="65"/>
    </location>
</feature>
<keyword evidence="3" id="KW-1185">Reference proteome</keyword>
<dbReference type="SUPFAM" id="SSF46785">
    <property type="entry name" value="Winged helix' DNA-binding domain"/>
    <property type="match status" value="1"/>
</dbReference>
<dbReference type="OrthoDB" id="2968410at2"/>
<dbReference type="SUPFAM" id="SSF55252">
    <property type="entry name" value="C-terminal domain of arginine repressor"/>
    <property type="match status" value="1"/>
</dbReference>
<dbReference type="PANTHER" id="PTHR34471:SF1">
    <property type="entry name" value="ARGININE REPRESSOR"/>
    <property type="match status" value="1"/>
</dbReference>
<dbReference type="STRING" id="482461.SAMN05216244_2433"/>
<dbReference type="GO" id="GO:0051259">
    <property type="term" value="P:protein complex oligomerization"/>
    <property type="evidence" value="ECO:0007669"/>
    <property type="project" value="InterPro"/>
</dbReference>
<dbReference type="GO" id="GO:0003700">
    <property type="term" value="F:DNA-binding transcription factor activity"/>
    <property type="evidence" value="ECO:0007669"/>
    <property type="project" value="InterPro"/>
</dbReference>
<dbReference type="Gene3D" id="1.10.10.10">
    <property type="entry name" value="Winged helix-like DNA-binding domain superfamily/Winged helix DNA-binding domain"/>
    <property type="match status" value="1"/>
</dbReference>
<dbReference type="Proteomes" id="UP000182347">
    <property type="component" value="Unassembled WGS sequence"/>
</dbReference>
<sequence length="160" mass="18419">MKNHISEKNKDKLLAKNKRHKNIFEIIDQEELTTANEIVEELRKRNIATSQPTVHRDLKELGIKKNINNIFEPTEEIHKNFHLDLIYDLLITHNAHTSSNVATYFISTEKGKAQEIAFHMEKAFSNIILKTIVGLDNIVVLVDGDEITEEFHNIFASSVD</sequence>
<evidence type="ECO:0000313" key="3">
    <source>
        <dbReference type="Proteomes" id="UP000182347"/>
    </source>
</evidence>
<dbReference type="InterPro" id="IPR036390">
    <property type="entry name" value="WH_DNA-bd_sf"/>
</dbReference>
<dbReference type="PRINTS" id="PR01467">
    <property type="entry name" value="ARGREPRESSOR"/>
</dbReference>